<accession>A0A420VPR2</accession>
<sequence>MTRQQNDLRSDIKIGKQIFENIPNEVRPGWSGFILSHFDSYINQIPLSILELYQIIDNKDRWKEAHQQFSEIRVFGLENKNYTPENYLRLAEIVAKVTYNASGEPAPFDKDSGHYIASLALAITAYFGDHRLEQEVKSAILLFIRNKKLRRNLKTAGDFFLYKKINDILWFDWDPIGFNDLAPSDEYQRYVPEIFTLVRAKADRLEIAKEGVN</sequence>
<evidence type="ECO:0000313" key="1">
    <source>
        <dbReference type="EMBL" id="RKO68328.1"/>
    </source>
</evidence>
<gene>
    <name evidence="1" type="ORF">D7322_27710</name>
</gene>
<organism evidence="1 2">
    <name type="scientific">Sphingobacterium puteale</name>
    <dbReference type="NCBI Taxonomy" id="2420510"/>
    <lineage>
        <taxon>Bacteria</taxon>
        <taxon>Pseudomonadati</taxon>
        <taxon>Bacteroidota</taxon>
        <taxon>Sphingobacteriia</taxon>
        <taxon>Sphingobacteriales</taxon>
        <taxon>Sphingobacteriaceae</taxon>
        <taxon>Sphingobacterium</taxon>
    </lineage>
</organism>
<evidence type="ECO:0000313" key="2">
    <source>
        <dbReference type="Proteomes" id="UP000282423"/>
    </source>
</evidence>
<dbReference type="AlphaFoldDB" id="A0A420VPR2"/>
<dbReference type="EMBL" id="RBWS01000035">
    <property type="protein sequence ID" value="RKO68328.1"/>
    <property type="molecule type" value="Genomic_DNA"/>
</dbReference>
<dbReference type="RefSeq" id="WP_121127406.1">
    <property type="nucleotide sequence ID" value="NZ_RBWS01000035.1"/>
</dbReference>
<dbReference type="OrthoDB" id="773332at2"/>
<dbReference type="Proteomes" id="UP000282423">
    <property type="component" value="Unassembled WGS sequence"/>
</dbReference>
<protein>
    <submittedName>
        <fullName evidence="1">Uncharacterized protein</fullName>
    </submittedName>
</protein>
<name>A0A420VPR2_9SPHI</name>
<keyword evidence="2" id="KW-1185">Reference proteome</keyword>
<comment type="caution">
    <text evidence="1">The sequence shown here is derived from an EMBL/GenBank/DDBJ whole genome shotgun (WGS) entry which is preliminary data.</text>
</comment>
<proteinExistence type="predicted"/>
<reference evidence="1 2" key="1">
    <citation type="submission" date="2018-10" db="EMBL/GenBank/DDBJ databases">
        <title>Sphingobacterium sp. M05W1-28.</title>
        <authorList>
            <person name="Cai H."/>
        </authorList>
    </citation>
    <scope>NUCLEOTIDE SEQUENCE [LARGE SCALE GENOMIC DNA]</scope>
    <source>
        <strain evidence="1 2">M05W1-28</strain>
    </source>
</reference>